<sequence>MRAVEGLLVALGLAVAGLVSAGPAAAAPLCEARSEAHQIEHGGFATDSNWHVAHGELPTCGDSEPASDQGKHNDDDESCIGRCNKWWRND</sequence>
<organism evidence="2 3">
    <name type="scientific">Mycobacterium phage Gail</name>
    <dbReference type="NCBI Taxonomy" id="2743994"/>
    <lineage>
        <taxon>Viruses</taxon>
        <taxon>Duplodnaviria</taxon>
        <taxon>Heunggongvirae</taxon>
        <taxon>Uroviricota</taxon>
        <taxon>Caudoviricetes</taxon>
        <taxon>Luchadorvirus</taxon>
        <taxon>Luchadorvirus gail</taxon>
        <taxon>Lucadorvirus gail</taxon>
    </lineage>
</organism>
<protein>
    <submittedName>
        <fullName evidence="2">Uncharacterized protein</fullName>
    </submittedName>
</protein>
<keyword evidence="3" id="KW-1185">Reference proteome</keyword>
<dbReference type="GeneID" id="65127716"/>
<name>A0A7D5FRW8_9CAUD</name>
<dbReference type="Pfam" id="PF23829">
    <property type="entry name" value="DUF7199"/>
    <property type="match status" value="1"/>
</dbReference>
<reference evidence="2 3" key="1">
    <citation type="submission" date="2020-05" db="EMBL/GenBank/DDBJ databases">
        <authorList>
            <person name="Vorhees N."/>
            <person name="Tucker A.R."/>
            <person name="Stephan M.R."/>
            <person name="Stalions G.A."/>
            <person name="Riebschleger D.L."/>
            <person name="Petouhoff A.M."/>
            <person name="Paluch K.V."/>
            <person name="Lockett T."/>
            <person name="Koorndyk N.D."/>
            <person name="Koehl A.J."/>
            <person name="Johnson H.K."/>
            <person name="Hood S.A."/>
            <person name="Currier J.K."/>
            <person name="Covert A."/>
            <person name="Bojanowski S.E."/>
            <person name="Bilisko A."/>
            <person name="Bartz C."/>
            <person name="Beck A.M."/>
            <person name="Sievers M.T."/>
            <person name="Stukey J."/>
            <person name="Garlena R.A."/>
            <person name="Russell D.A."/>
            <person name="Pope W.H."/>
            <person name="Jacobs-Sera D."/>
            <person name="Hatfull G.F."/>
        </authorList>
    </citation>
    <scope>NUCLEOTIDE SEQUENCE [LARGE SCALE GENOMIC DNA]</scope>
</reference>
<evidence type="ECO:0000313" key="3">
    <source>
        <dbReference type="Proteomes" id="UP000510603"/>
    </source>
</evidence>
<dbReference type="RefSeq" id="YP_010109436.1">
    <property type="nucleotide sequence ID" value="NC_055858.1"/>
</dbReference>
<dbReference type="InterPro" id="IPR055623">
    <property type="entry name" value="DUF7199"/>
</dbReference>
<accession>A0A7D5FRW8</accession>
<evidence type="ECO:0000256" key="1">
    <source>
        <dbReference type="SAM" id="MobiDB-lite"/>
    </source>
</evidence>
<dbReference type="EMBL" id="MT522004">
    <property type="protein sequence ID" value="QLF84647.1"/>
    <property type="molecule type" value="Genomic_DNA"/>
</dbReference>
<gene>
    <name evidence="2" type="primary">84</name>
    <name evidence="2" type="ORF">SEA_GAIL_84</name>
</gene>
<evidence type="ECO:0000313" key="2">
    <source>
        <dbReference type="EMBL" id="QLF84647.1"/>
    </source>
</evidence>
<feature type="region of interest" description="Disordered" evidence="1">
    <location>
        <begin position="54"/>
        <end position="79"/>
    </location>
</feature>
<proteinExistence type="predicted"/>
<dbReference type="KEGG" id="vg:65127716"/>
<dbReference type="Proteomes" id="UP000510603">
    <property type="component" value="Segment"/>
</dbReference>